<sequence>MEFIQKLSIGDIVFLVVAIGIAEAVGFVFLIRYIAVVFVFLIRYIKKPLKKLIEAYREQGAVFVISKLREKGNVFFIKHGYKNVEAGKQYSKKVINFNLFSKRLDIYEEYESSFVTIAFYPTGGMGDYIISAKILEEIQACCNCQIDVFVEKKVFGEAIYGGRKKVKVVSAEDFYIEAIKYDLAVLVEHFVHIIGKKDDRLLQFAPNLYDKVKYIENNWNKLYVDISEQCWRERIQFERCKVLGLNRWTELRMGKAFNVENMRVTIPFNSLYKKDFMAVKFYGTRYVTINYGADAMKIGFKQLKLWPKEHIEAFVKSFKQRFENVNVIQLGGADAEKLAGIDFYVLGESIELTKYILRDSLCHVDCEGGLVHLATQLGTKCVVVFGPTPVHMYGYPQNVNLYSDKCNNCMGLHEDWAYTCYRGDGAPCMKEIDSDTVLKSVENVIYDDKERSEDVV</sequence>
<feature type="transmembrane region" description="Helical" evidence="1">
    <location>
        <begin position="12"/>
        <end position="42"/>
    </location>
</feature>
<accession>A0A6I2U7T8</accession>
<keyword evidence="2" id="KW-0808">Transferase</keyword>
<evidence type="ECO:0000313" key="2">
    <source>
        <dbReference type="EMBL" id="MSU07573.1"/>
    </source>
</evidence>
<dbReference type="InterPro" id="IPR051199">
    <property type="entry name" value="LPS_LOS_Heptosyltrfase"/>
</dbReference>
<dbReference type="GeneID" id="96777481"/>
<dbReference type="GO" id="GO:0009244">
    <property type="term" value="P:lipopolysaccharide core region biosynthetic process"/>
    <property type="evidence" value="ECO:0007669"/>
    <property type="project" value="TreeGrafter"/>
</dbReference>
<protein>
    <submittedName>
        <fullName evidence="2">Glycosyltransferase family 9 protein</fullName>
    </submittedName>
</protein>
<evidence type="ECO:0000313" key="3">
    <source>
        <dbReference type="Proteomes" id="UP000433181"/>
    </source>
</evidence>
<keyword evidence="1" id="KW-0812">Transmembrane</keyword>
<keyword evidence="1" id="KW-0472">Membrane</keyword>
<dbReference type="EMBL" id="VUNR01000002">
    <property type="protein sequence ID" value="MSU07573.1"/>
    <property type="molecule type" value="Genomic_DNA"/>
</dbReference>
<dbReference type="GO" id="GO:0008713">
    <property type="term" value="F:ADP-heptose-lipopolysaccharide heptosyltransferase activity"/>
    <property type="evidence" value="ECO:0007669"/>
    <property type="project" value="TreeGrafter"/>
</dbReference>
<dbReference type="GO" id="GO:0005829">
    <property type="term" value="C:cytosol"/>
    <property type="evidence" value="ECO:0007669"/>
    <property type="project" value="TreeGrafter"/>
</dbReference>
<dbReference type="Gene3D" id="3.40.50.2000">
    <property type="entry name" value="Glycogen Phosphorylase B"/>
    <property type="match status" value="1"/>
</dbReference>
<comment type="caution">
    <text evidence="2">The sequence shown here is derived from an EMBL/GenBank/DDBJ whole genome shotgun (WGS) entry which is preliminary data.</text>
</comment>
<name>A0A6I2U7T8_9FIRM</name>
<dbReference type="SUPFAM" id="SSF53756">
    <property type="entry name" value="UDP-Glycosyltransferase/glycogen phosphorylase"/>
    <property type="match status" value="1"/>
</dbReference>
<gene>
    <name evidence="2" type="ORF">FYJ84_00980</name>
</gene>
<dbReference type="Proteomes" id="UP000433181">
    <property type="component" value="Unassembled WGS sequence"/>
</dbReference>
<dbReference type="AlphaFoldDB" id="A0A6I2U7T8"/>
<organism evidence="2 3">
    <name type="scientific">Anaerovibrio slackiae</name>
    <dbReference type="NCBI Taxonomy" id="2652309"/>
    <lineage>
        <taxon>Bacteria</taxon>
        <taxon>Bacillati</taxon>
        <taxon>Bacillota</taxon>
        <taxon>Negativicutes</taxon>
        <taxon>Selenomonadales</taxon>
        <taxon>Selenomonadaceae</taxon>
        <taxon>Anaerovibrio</taxon>
    </lineage>
</organism>
<proteinExistence type="predicted"/>
<evidence type="ECO:0000256" key="1">
    <source>
        <dbReference type="SAM" id="Phobius"/>
    </source>
</evidence>
<dbReference type="RefSeq" id="WP_154405254.1">
    <property type="nucleotide sequence ID" value="NZ_VUNR01000002.1"/>
</dbReference>
<keyword evidence="1" id="KW-1133">Transmembrane helix</keyword>
<reference evidence="2 3" key="1">
    <citation type="submission" date="2019-08" db="EMBL/GenBank/DDBJ databases">
        <title>In-depth cultivation of the pig gut microbiome towards novel bacterial diversity and tailored functional studies.</title>
        <authorList>
            <person name="Wylensek D."/>
            <person name="Hitch T.C.A."/>
            <person name="Clavel T."/>
        </authorList>
    </citation>
    <scope>NUCLEOTIDE SEQUENCE [LARGE SCALE GENOMIC DNA]</scope>
    <source>
        <strain evidence="2 3">WCA-693-APC-5D-A</strain>
    </source>
</reference>
<keyword evidence="3" id="KW-1185">Reference proteome</keyword>
<dbReference type="PANTHER" id="PTHR30160">
    <property type="entry name" value="TETRAACYLDISACCHARIDE 4'-KINASE-RELATED"/>
    <property type="match status" value="1"/>
</dbReference>